<evidence type="ECO:0000313" key="3">
    <source>
        <dbReference type="Proteomes" id="UP000247810"/>
    </source>
</evidence>
<reference evidence="2 3" key="1">
    <citation type="submission" date="2018-02" db="EMBL/GenBank/DDBJ databases">
        <title>The genomes of Aspergillus section Nigri reveals drivers in fungal speciation.</title>
        <authorList>
            <consortium name="DOE Joint Genome Institute"/>
            <person name="Vesth T.C."/>
            <person name="Nybo J."/>
            <person name="Theobald S."/>
            <person name="Brandl J."/>
            <person name="Frisvad J.C."/>
            <person name="Nielsen K.F."/>
            <person name="Lyhne E.K."/>
            <person name="Kogle M.E."/>
            <person name="Kuo A."/>
            <person name="Riley R."/>
            <person name="Clum A."/>
            <person name="Nolan M."/>
            <person name="Lipzen A."/>
            <person name="Salamov A."/>
            <person name="Henrissat B."/>
            <person name="Wiebenga A."/>
            <person name="De vries R.P."/>
            <person name="Grigoriev I.V."/>
            <person name="Mortensen U.H."/>
            <person name="Andersen M.R."/>
            <person name="Baker S.E."/>
        </authorList>
    </citation>
    <scope>NUCLEOTIDE SEQUENCE [LARGE SCALE GENOMIC DNA]</scope>
    <source>
        <strain evidence="2 3">CBS 707.79</strain>
    </source>
</reference>
<proteinExistence type="predicted"/>
<protein>
    <submittedName>
        <fullName evidence="2">Uncharacterized protein</fullName>
    </submittedName>
</protein>
<dbReference type="EMBL" id="KZ825902">
    <property type="protein sequence ID" value="PYH93004.1"/>
    <property type="molecule type" value="Genomic_DNA"/>
</dbReference>
<dbReference type="VEuPathDB" id="FungiDB:BO71DRAFT_400077"/>
<evidence type="ECO:0000256" key="1">
    <source>
        <dbReference type="SAM" id="MobiDB-lite"/>
    </source>
</evidence>
<accession>A0A319D6T0</accession>
<name>A0A319D6T0_9EURO</name>
<dbReference type="AlphaFoldDB" id="A0A319D6T0"/>
<feature type="region of interest" description="Disordered" evidence="1">
    <location>
        <begin position="1"/>
        <end position="55"/>
    </location>
</feature>
<gene>
    <name evidence="2" type="ORF">BO71DRAFT_400077</name>
</gene>
<feature type="compositionally biased region" description="Polar residues" evidence="1">
    <location>
        <begin position="1"/>
        <end position="12"/>
    </location>
</feature>
<feature type="compositionally biased region" description="Basic and acidic residues" evidence="1">
    <location>
        <begin position="15"/>
        <end position="29"/>
    </location>
</feature>
<keyword evidence="3" id="KW-1185">Reference proteome</keyword>
<organism evidence="2 3">
    <name type="scientific">Aspergillus ellipticus CBS 707.79</name>
    <dbReference type="NCBI Taxonomy" id="1448320"/>
    <lineage>
        <taxon>Eukaryota</taxon>
        <taxon>Fungi</taxon>
        <taxon>Dikarya</taxon>
        <taxon>Ascomycota</taxon>
        <taxon>Pezizomycotina</taxon>
        <taxon>Eurotiomycetes</taxon>
        <taxon>Eurotiomycetidae</taxon>
        <taxon>Eurotiales</taxon>
        <taxon>Aspergillaceae</taxon>
        <taxon>Aspergillus</taxon>
        <taxon>Aspergillus subgen. Circumdati</taxon>
    </lineage>
</organism>
<evidence type="ECO:0000313" key="2">
    <source>
        <dbReference type="EMBL" id="PYH93004.1"/>
    </source>
</evidence>
<sequence length="55" mass="5913">MGRPCSSPNITQGPRRGERIVRGESELPRPGRRATWPEATGAYTGLQGARGPHEG</sequence>
<dbReference type="Proteomes" id="UP000247810">
    <property type="component" value="Unassembled WGS sequence"/>
</dbReference>